<feature type="domain" description="Ig-like" evidence="2">
    <location>
        <begin position="351"/>
        <end position="422"/>
    </location>
</feature>
<dbReference type="InterPro" id="IPR007110">
    <property type="entry name" value="Ig-like_dom"/>
</dbReference>
<dbReference type="AlphaFoldDB" id="A0A6A4TL42"/>
<dbReference type="InterPro" id="IPR013151">
    <property type="entry name" value="Immunoglobulin_dom"/>
</dbReference>
<evidence type="ECO:0000313" key="4">
    <source>
        <dbReference type="Proteomes" id="UP000438429"/>
    </source>
</evidence>
<dbReference type="SMART" id="SM00408">
    <property type="entry name" value="IGc2"/>
    <property type="match status" value="3"/>
</dbReference>
<organism evidence="3 4">
    <name type="scientific">Scophthalmus maximus</name>
    <name type="common">Turbot</name>
    <name type="synonym">Psetta maxima</name>
    <dbReference type="NCBI Taxonomy" id="52904"/>
    <lineage>
        <taxon>Eukaryota</taxon>
        <taxon>Metazoa</taxon>
        <taxon>Chordata</taxon>
        <taxon>Craniata</taxon>
        <taxon>Vertebrata</taxon>
        <taxon>Euteleostomi</taxon>
        <taxon>Actinopterygii</taxon>
        <taxon>Neopterygii</taxon>
        <taxon>Teleostei</taxon>
        <taxon>Neoteleostei</taxon>
        <taxon>Acanthomorphata</taxon>
        <taxon>Carangaria</taxon>
        <taxon>Pleuronectiformes</taxon>
        <taxon>Pleuronectoidei</taxon>
        <taxon>Scophthalmidae</taxon>
        <taxon>Scophthalmus</taxon>
    </lineage>
</organism>
<dbReference type="InterPro" id="IPR036179">
    <property type="entry name" value="Ig-like_dom_sf"/>
</dbReference>
<dbReference type="SMART" id="SM00409">
    <property type="entry name" value="IG"/>
    <property type="match status" value="4"/>
</dbReference>
<dbReference type="PANTHER" id="PTHR11422:SF0">
    <property type="entry name" value="T-CELL SURFACE GLYCOPROTEIN CD4"/>
    <property type="match status" value="1"/>
</dbReference>
<feature type="domain" description="Ig-like" evidence="2">
    <location>
        <begin position="122"/>
        <end position="207"/>
    </location>
</feature>
<dbReference type="Gene3D" id="2.60.40.10">
    <property type="entry name" value="Immunoglobulins"/>
    <property type="match status" value="4"/>
</dbReference>
<accession>A0A6A4TL42</accession>
<proteinExistence type="predicted"/>
<sequence length="469" mass="51854">MTQPNFTRFRLVTMMGNLIQSVIIFFTLLSSATGAEVVYGRVGETVTLESPAVYTYVYWKFGKEDGLQLAWRNHLGGGGVIKDVPWNDMLALSANSLTIKKIQPENFGTYFCIVLTRNSVLPTITTTNLIKLDVRMNPSSPLLPGESLTLACTTETPQGLKKPEIHWLDPRGERMKNSQGTVKMRVKSQDDGMWTCSVANKKQVQISVKVVDLSPAPLHPQYTSKSSPITVPCSISPHITWQQIKDKGIQEVHWQFFPKPSSGLSAGDPQRLFSLSLGDPLSWIPDAHRELRPAQDPKTGNLALTRKQGREEDRGDYVCTMKFKNGVTMNRTVHVEVLQIVSSRGTGLVSGQSLNLTCSIGRPLPSDLQLQWSPPKPSSLPSLQSDRHPAHLTIPGVSTDDGGNWRCALWQGKTRLTSAAITLKIEYVVILMKSNELLQIKLPNSKLVKIGISPLPVLTSNCSLPFVHQ</sequence>
<gene>
    <name evidence="3" type="ORF">F2P81_002068</name>
</gene>
<dbReference type="SUPFAM" id="SSF48726">
    <property type="entry name" value="Immunoglobulin"/>
    <property type="match status" value="3"/>
</dbReference>
<dbReference type="PANTHER" id="PTHR11422">
    <property type="entry name" value="T-CELL SURFACE GLYCOPROTEIN CD4"/>
    <property type="match status" value="1"/>
</dbReference>
<dbReference type="Proteomes" id="UP000438429">
    <property type="component" value="Unassembled WGS sequence"/>
</dbReference>
<evidence type="ECO:0000256" key="1">
    <source>
        <dbReference type="ARBA" id="ARBA00023319"/>
    </source>
</evidence>
<dbReference type="Pfam" id="PF00047">
    <property type="entry name" value="ig"/>
    <property type="match status" value="1"/>
</dbReference>
<dbReference type="EMBL" id="VEVO01000002">
    <property type="protein sequence ID" value="KAF0045539.1"/>
    <property type="molecule type" value="Genomic_DNA"/>
</dbReference>
<keyword evidence="1" id="KW-0393">Immunoglobulin domain</keyword>
<dbReference type="InterPro" id="IPR003599">
    <property type="entry name" value="Ig_sub"/>
</dbReference>
<dbReference type="InterPro" id="IPR003598">
    <property type="entry name" value="Ig_sub2"/>
</dbReference>
<dbReference type="InterPro" id="IPR013783">
    <property type="entry name" value="Ig-like_fold"/>
</dbReference>
<comment type="caution">
    <text evidence="3">The sequence shown here is derived from an EMBL/GenBank/DDBJ whole genome shotgun (WGS) entry which is preliminary data.</text>
</comment>
<name>A0A6A4TL42_SCOMX</name>
<evidence type="ECO:0000313" key="3">
    <source>
        <dbReference type="EMBL" id="KAF0045539.1"/>
    </source>
</evidence>
<dbReference type="PROSITE" id="PS50835">
    <property type="entry name" value="IG_LIKE"/>
    <property type="match status" value="2"/>
</dbReference>
<protein>
    <recommendedName>
        <fullName evidence="2">Ig-like domain-containing protein</fullName>
    </recommendedName>
</protein>
<evidence type="ECO:0000259" key="2">
    <source>
        <dbReference type="PROSITE" id="PS50835"/>
    </source>
</evidence>
<reference evidence="3 4" key="1">
    <citation type="submission" date="2019-06" db="EMBL/GenBank/DDBJ databases">
        <title>Draft genomes of female and male turbot (Scophthalmus maximus).</title>
        <authorList>
            <person name="Xu H."/>
            <person name="Xu X.-W."/>
            <person name="Shao C."/>
            <person name="Chen S."/>
        </authorList>
    </citation>
    <scope>NUCLEOTIDE SEQUENCE [LARGE SCALE GENOMIC DNA]</scope>
    <source>
        <strain evidence="3">Ysfricsl-2016a</strain>
        <tissue evidence="3">Blood</tissue>
    </source>
</reference>